<accession>A0A086Y8S3</accession>
<sequence length="102" mass="11354">MWTVNIAELDLEKAANALVVLILGLAAAFGWNRRKQAAPQEEVMEVSAAIVSDKAAREIIEALDRNTEALERNSETAEDMRDEIRDVTRSMSSLAVELARKR</sequence>
<keyword evidence="2" id="KW-1133">Transmembrane helix</keyword>
<gene>
    <name evidence="3" type="ORF">CN97_12595</name>
</gene>
<evidence type="ECO:0000256" key="1">
    <source>
        <dbReference type="SAM" id="Coils"/>
    </source>
</evidence>
<dbReference type="AlphaFoldDB" id="A0A086Y8S3"/>
<evidence type="ECO:0000313" key="4">
    <source>
        <dbReference type="Proteomes" id="UP000028826"/>
    </source>
</evidence>
<evidence type="ECO:0000313" key="3">
    <source>
        <dbReference type="EMBL" id="KFI30673.1"/>
    </source>
</evidence>
<name>A0A086Y8S3_9RHOB</name>
<keyword evidence="4" id="KW-1185">Reference proteome</keyword>
<feature type="coiled-coil region" evidence="1">
    <location>
        <begin position="60"/>
        <end position="90"/>
    </location>
</feature>
<organism evidence="3 4">
    <name type="scientific">Haematobacter massiliensis</name>
    <dbReference type="NCBI Taxonomy" id="195105"/>
    <lineage>
        <taxon>Bacteria</taxon>
        <taxon>Pseudomonadati</taxon>
        <taxon>Pseudomonadota</taxon>
        <taxon>Alphaproteobacteria</taxon>
        <taxon>Rhodobacterales</taxon>
        <taxon>Paracoccaceae</taxon>
        <taxon>Haematobacter</taxon>
    </lineage>
</organism>
<keyword evidence="2" id="KW-0472">Membrane</keyword>
<dbReference type="STRING" id="195105.CN97_12595"/>
<keyword evidence="1" id="KW-0175">Coiled coil</keyword>
<proteinExistence type="predicted"/>
<protein>
    <submittedName>
        <fullName evidence="3">Uncharacterized protein</fullName>
    </submittedName>
</protein>
<keyword evidence="2" id="KW-0812">Transmembrane</keyword>
<dbReference type="EMBL" id="JGYG01000003">
    <property type="protein sequence ID" value="KFI30673.1"/>
    <property type="molecule type" value="Genomic_DNA"/>
</dbReference>
<comment type="caution">
    <text evidence="3">The sequence shown here is derived from an EMBL/GenBank/DDBJ whole genome shotgun (WGS) entry which is preliminary data.</text>
</comment>
<dbReference type="Proteomes" id="UP000028826">
    <property type="component" value="Unassembled WGS sequence"/>
</dbReference>
<reference evidence="3 4" key="1">
    <citation type="submission" date="2014-03" db="EMBL/GenBank/DDBJ databases">
        <title>Genome of Haematobacter massiliensis CCUG 47968.</title>
        <authorList>
            <person name="Wang D."/>
            <person name="Wang G."/>
        </authorList>
    </citation>
    <scope>NUCLEOTIDE SEQUENCE [LARGE SCALE GENOMIC DNA]</scope>
    <source>
        <strain evidence="3 4">CCUG 47968</strain>
    </source>
</reference>
<feature type="transmembrane region" description="Helical" evidence="2">
    <location>
        <begin position="14"/>
        <end position="31"/>
    </location>
</feature>
<evidence type="ECO:0000256" key="2">
    <source>
        <dbReference type="SAM" id="Phobius"/>
    </source>
</evidence>